<protein>
    <recommendedName>
        <fullName evidence="6">Transcription repressor</fullName>
    </recommendedName>
    <alternativeName>
        <fullName evidence="6">Ovate family protein</fullName>
    </alternativeName>
</protein>
<dbReference type="GO" id="GO:0045892">
    <property type="term" value="P:negative regulation of DNA-templated transcription"/>
    <property type="evidence" value="ECO:0007669"/>
    <property type="project" value="UniProtKB-UniRule"/>
</dbReference>
<dbReference type="NCBIfam" id="TIGR01568">
    <property type="entry name" value="A_thal_3678"/>
    <property type="match status" value="1"/>
</dbReference>
<dbReference type="Proteomes" id="UP000797356">
    <property type="component" value="Chromosome 9"/>
</dbReference>
<evidence type="ECO:0000313" key="8">
    <source>
        <dbReference type="EMBL" id="KAG1360930.1"/>
    </source>
</evidence>
<comment type="caution">
    <text evidence="8">The sequence shown here is derived from an EMBL/GenBank/DDBJ whole genome shotgun (WGS) entry which is preliminary data.</text>
</comment>
<dbReference type="GO" id="GO:0005634">
    <property type="term" value="C:nucleus"/>
    <property type="evidence" value="ECO:0007669"/>
    <property type="project" value="UniProtKB-SubCell"/>
</dbReference>
<keyword evidence="2 6" id="KW-0678">Repressor</keyword>
<keyword evidence="10" id="KW-1185">Reference proteome</keyword>
<evidence type="ECO:0000256" key="2">
    <source>
        <dbReference type="ARBA" id="ARBA00022491"/>
    </source>
</evidence>
<organism evidence="8 10">
    <name type="scientific">Cocos nucifera</name>
    <name type="common">Coconut palm</name>
    <dbReference type="NCBI Taxonomy" id="13894"/>
    <lineage>
        <taxon>Eukaryota</taxon>
        <taxon>Viridiplantae</taxon>
        <taxon>Streptophyta</taxon>
        <taxon>Embryophyta</taxon>
        <taxon>Tracheophyta</taxon>
        <taxon>Spermatophyta</taxon>
        <taxon>Magnoliopsida</taxon>
        <taxon>Liliopsida</taxon>
        <taxon>Arecaceae</taxon>
        <taxon>Arecoideae</taxon>
        <taxon>Cocoseae</taxon>
        <taxon>Attaleinae</taxon>
        <taxon>Cocos</taxon>
    </lineage>
</organism>
<dbReference type="AlphaFoldDB" id="A0A8K0N745"/>
<dbReference type="EMBL" id="CM017880">
    <property type="protein sequence ID" value="KAG1360931.1"/>
    <property type="molecule type" value="Genomic_DNA"/>
</dbReference>
<dbReference type="EMBL" id="CM017880">
    <property type="protein sequence ID" value="KAG1360930.1"/>
    <property type="molecule type" value="Genomic_DNA"/>
</dbReference>
<proteinExistence type="predicted"/>
<evidence type="ECO:0000256" key="3">
    <source>
        <dbReference type="ARBA" id="ARBA00023015"/>
    </source>
</evidence>
<keyword evidence="4 6" id="KW-0804">Transcription</keyword>
<evidence type="ECO:0000256" key="5">
    <source>
        <dbReference type="ARBA" id="ARBA00023242"/>
    </source>
</evidence>
<comment type="function">
    <text evidence="6">Transcriptional repressor that regulates multiple aspects of plant growth and development.</text>
</comment>
<feature type="domain" description="OVATE" evidence="7">
    <location>
        <begin position="37"/>
        <end position="96"/>
    </location>
</feature>
<evidence type="ECO:0000313" key="9">
    <source>
        <dbReference type="EMBL" id="KAG1360931.1"/>
    </source>
</evidence>
<reference evidence="8" key="2">
    <citation type="submission" date="2019-07" db="EMBL/GenBank/DDBJ databases">
        <authorList>
            <person name="Yang Y."/>
            <person name="Bocs S."/>
            <person name="Baudouin L."/>
        </authorList>
    </citation>
    <scope>NUCLEOTIDE SEQUENCE</scope>
    <source>
        <tissue evidence="8">Spear leaf of Hainan Tall coconut</tissue>
    </source>
</reference>
<dbReference type="PROSITE" id="PS51754">
    <property type="entry name" value="OVATE"/>
    <property type="match status" value="1"/>
</dbReference>
<dbReference type="InterPro" id="IPR006458">
    <property type="entry name" value="Ovate_C"/>
</dbReference>
<reference evidence="8" key="1">
    <citation type="journal article" date="2017" name="Gigascience">
        <title>The genome draft of coconut (Cocos nucifera).</title>
        <authorList>
            <person name="Xiao Y."/>
            <person name="Xu P."/>
            <person name="Fan H."/>
            <person name="Baudouin L."/>
            <person name="Xia W."/>
            <person name="Bocs S."/>
            <person name="Xu J."/>
            <person name="Li Q."/>
            <person name="Guo A."/>
            <person name="Zhou L."/>
            <person name="Li J."/>
            <person name="Wu Y."/>
            <person name="Ma Z."/>
            <person name="Armero A."/>
            <person name="Issali A.E."/>
            <person name="Liu N."/>
            <person name="Peng M."/>
            <person name="Yang Y."/>
        </authorList>
    </citation>
    <scope>NUCLEOTIDE SEQUENCE</scope>
    <source>
        <tissue evidence="8">Spear leaf of Hainan Tall coconut</tissue>
    </source>
</reference>
<gene>
    <name evidence="8" type="ORF">COCNU_09G003930</name>
    <name evidence="9" type="ORF">COCNU_09G003940</name>
</gene>
<accession>A0A8K0N745</accession>
<keyword evidence="3 6" id="KW-0805">Transcription regulation</keyword>
<comment type="subcellular location">
    <subcellularLocation>
        <location evidence="1 6">Nucleus</location>
    </subcellularLocation>
</comment>
<dbReference type="PANTHER" id="PTHR33057">
    <property type="entry name" value="TRANSCRIPTION REPRESSOR OFP7-RELATED"/>
    <property type="match status" value="1"/>
</dbReference>
<dbReference type="InterPro" id="IPR038933">
    <property type="entry name" value="Ovate"/>
</dbReference>
<dbReference type="Pfam" id="PF04844">
    <property type="entry name" value="Ovate"/>
    <property type="match status" value="1"/>
</dbReference>
<evidence type="ECO:0000256" key="1">
    <source>
        <dbReference type="ARBA" id="ARBA00004123"/>
    </source>
</evidence>
<evidence type="ECO:0000256" key="6">
    <source>
        <dbReference type="RuleBase" id="RU367028"/>
    </source>
</evidence>
<evidence type="ECO:0000259" key="7">
    <source>
        <dbReference type="PROSITE" id="PS51754"/>
    </source>
</evidence>
<dbReference type="OrthoDB" id="1928390at2759"/>
<name>A0A8K0N745_COCNU</name>
<keyword evidence="5 6" id="KW-0539">Nucleus</keyword>
<evidence type="ECO:0000313" key="10">
    <source>
        <dbReference type="Proteomes" id="UP000797356"/>
    </source>
</evidence>
<dbReference type="PANTHER" id="PTHR33057:SF110">
    <property type="entry name" value="TRANSCRIPTION REPRESSOR"/>
    <property type="match status" value="1"/>
</dbReference>
<sequence>MGGEGMRRRKKRNERYLSFSARLPDDVKGVFAQSVCMVKLSSDPYDDFKKSIMEMVRTVGIRSWEEMEELVYCFVVLNSPDVHGVIMDAFLSVCSYHQSYLD</sequence>
<evidence type="ECO:0000256" key="4">
    <source>
        <dbReference type="ARBA" id="ARBA00023163"/>
    </source>
</evidence>